<dbReference type="SUPFAM" id="SSF51445">
    <property type="entry name" value="(Trans)glycosidases"/>
    <property type="match status" value="1"/>
</dbReference>
<keyword evidence="5 9" id="KW-0732">Signal</keyword>
<comment type="subcellular location">
    <subcellularLocation>
        <location evidence="2">Secreted</location>
    </subcellularLocation>
</comment>
<dbReference type="EMBL" id="SOHJ01000007">
    <property type="protein sequence ID" value="TFD60910.1"/>
    <property type="molecule type" value="Genomic_DNA"/>
</dbReference>
<feature type="signal peptide" evidence="9">
    <location>
        <begin position="1"/>
        <end position="42"/>
    </location>
</feature>
<comment type="catalytic activity">
    <reaction evidence="1">
        <text>Random hydrolysis of (1-&gt;4)-beta-D-mannosidic linkages in mannans, galactomannans and glucomannans.</text>
        <dbReference type="EC" id="3.2.1.78"/>
    </reaction>
</comment>
<keyword evidence="13" id="KW-1185">Reference proteome</keyword>
<protein>
    <recommendedName>
        <fullName evidence="3">mannan endo-1,4-beta-mannosidase</fullName>
        <ecNumber evidence="3">3.2.1.78</ecNumber>
    </recommendedName>
</protein>
<keyword evidence="4" id="KW-0964">Secreted</keyword>
<dbReference type="AlphaFoldDB" id="A0A4R9AG72"/>
<feature type="region of interest" description="Disordered" evidence="8">
    <location>
        <begin position="606"/>
        <end position="628"/>
    </location>
</feature>
<feature type="chain" id="PRO_5020640882" description="mannan endo-1,4-beta-mannosidase" evidence="9">
    <location>
        <begin position="43"/>
        <end position="994"/>
    </location>
</feature>
<dbReference type="EC" id="3.2.1.78" evidence="3"/>
<evidence type="ECO:0000256" key="5">
    <source>
        <dbReference type="ARBA" id="ARBA00022729"/>
    </source>
</evidence>
<evidence type="ECO:0000259" key="10">
    <source>
        <dbReference type="Pfam" id="PF03425"/>
    </source>
</evidence>
<keyword evidence="7" id="KW-0326">Glycosidase</keyword>
<evidence type="ECO:0000256" key="9">
    <source>
        <dbReference type="SAM" id="SignalP"/>
    </source>
</evidence>
<sequence length="994" mass="105641">MKRAPHPSASPRQHPRSSVAGLALVAITAASLVAGSPAGASAQNSDWKNENTDFVQRDGSSLMLNGEQFRASGTNIYWLGLDENVGGVNYPTFFRIKDALDTAAEMGITVVRSHMATSTSQDNADPLALMPALGQYNEQAFRTIDFAVAYAGTLGIRLVLPLTDEWEYYHGGHRDFTTPLGLDADQFYSDPSAITAYQDYVDYILAHTNSITGTRYVDDPTIMAWELGNELEGMTLDWINTQVAHIKHQAPQQLVAAGRRFDIDPDTLAAPDLDIVDVHYYPPTAERVSADAAVVAAADKVYIAGEYASTAATAELMDAAAADPNVSGMFFWSLFGNNDRGAQVQHDDGFTLHYPGDSERAKENVDAIQRYSAATGSKPGHLKLGTPLITAITQNYGINVVAWRGTAGAAEYIVQRSTDGSKWVDVTDTAVSASASPVTDYETPDGAAYRVVPVDADDRRRSASDAVTAPDEGDVLVDPLESWLLTSAHEGADILATPAGGVAAGTKGGTANITWQSEGLTRAKFQVTDPKSAVVSTSVDGTSWTVVPTETIVRGGHSFVEADGLSGSALRLSWRGNGRVERATITSAVETVALFDPLNDFSKTEQHSSNLSFDSSNPSAFGGDASRVKRDSADPASLSWAFDDISGADIDAWYWPDQAITPLTVEGSADGANWTTLQTQTRAGEGNWKPYTYSVDGLTGINHLRVSWPQLPGEIWTPQIGSISLFSPNAAPLTAPGAVELGAPETGAVSVPATPTFSWETAVSAAYYRFELWKTNDPGTLVISATGLIATGYRPALELDPETSYSWQVTAVNGIGSTTSERRGFSTAARPSEPIVVDDFDGYAADADLQAAYVRNTGGGAITPSLTAQDANGSQAARFDYDLGTAGYAGTVNTFGTAQNWWGYSGLTLNVNADVSNSLSVQFVANGAYWEASITPPTNGSQTFTIPFTDFASPSWAPQIDLDLTTVTQYALYINGTGTGTMTIDDVATVVVGR</sequence>
<comment type="caution">
    <text evidence="12">The sequence shown here is derived from an EMBL/GenBank/DDBJ whole genome shotgun (WGS) entry which is preliminary data.</text>
</comment>
<dbReference type="Gene3D" id="3.20.20.80">
    <property type="entry name" value="Glycosidases"/>
    <property type="match status" value="1"/>
</dbReference>
<dbReference type="PANTHER" id="PTHR31451">
    <property type="match status" value="1"/>
</dbReference>
<dbReference type="Pfam" id="PF03425">
    <property type="entry name" value="CBM_11"/>
    <property type="match status" value="1"/>
</dbReference>
<dbReference type="Gene3D" id="2.60.40.10">
    <property type="entry name" value="Immunoglobulins"/>
    <property type="match status" value="1"/>
</dbReference>
<organism evidence="12 13">
    <name type="scientific">Cryobacterium suzukii</name>
    <dbReference type="NCBI Taxonomy" id="1259198"/>
    <lineage>
        <taxon>Bacteria</taxon>
        <taxon>Bacillati</taxon>
        <taxon>Actinomycetota</taxon>
        <taxon>Actinomycetes</taxon>
        <taxon>Micrococcales</taxon>
        <taxon>Microbacteriaceae</taxon>
        <taxon>Cryobacterium</taxon>
    </lineage>
</organism>
<dbReference type="GO" id="GO:0008810">
    <property type="term" value="F:cellulase activity"/>
    <property type="evidence" value="ECO:0007669"/>
    <property type="project" value="InterPro"/>
</dbReference>
<dbReference type="InterPro" id="IPR045053">
    <property type="entry name" value="MAN-like"/>
</dbReference>
<dbReference type="PANTHER" id="PTHR31451:SF39">
    <property type="entry name" value="MANNAN ENDO-1,4-BETA-MANNOSIDASE 1"/>
    <property type="match status" value="1"/>
</dbReference>
<dbReference type="Gene3D" id="2.60.120.430">
    <property type="entry name" value="Galactose-binding lectin"/>
    <property type="match status" value="1"/>
</dbReference>
<dbReference type="InterPro" id="IPR005087">
    <property type="entry name" value="CBM11"/>
</dbReference>
<evidence type="ECO:0000256" key="2">
    <source>
        <dbReference type="ARBA" id="ARBA00004613"/>
    </source>
</evidence>
<dbReference type="InterPro" id="IPR001547">
    <property type="entry name" value="Glyco_hydro_5"/>
</dbReference>
<evidence type="ECO:0000313" key="12">
    <source>
        <dbReference type="EMBL" id="TFD60910.1"/>
    </source>
</evidence>
<evidence type="ECO:0000256" key="3">
    <source>
        <dbReference type="ARBA" id="ARBA00012706"/>
    </source>
</evidence>
<feature type="domain" description="CBM11" evidence="10">
    <location>
        <begin position="832"/>
        <end position="988"/>
    </location>
</feature>
<evidence type="ECO:0000256" key="7">
    <source>
        <dbReference type="ARBA" id="ARBA00023295"/>
    </source>
</evidence>
<evidence type="ECO:0000256" key="8">
    <source>
        <dbReference type="SAM" id="MobiDB-lite"/>
    </source>
</evidence>
<dbReference type="SUPFAM" id="SSF49785">
    <property type="entry name" value="Galactose-binding domain-like"/>
    <property type="match status" value="1"/>
</dbReference>
<evidence type="ECO:0000256" key="1">
    <source>
        <dbReference type="ARBA" id="ARBA00001678"/>
    </source>
</evidence>
<reference evidence="12 13" key="1">
    <citation type="submission" date="2019-03" db="EMBL/GenBank/DDBJ databases">
        <title>Genomics of glacier-inhabiting Cryobacterium strains.</title>
        <authorList>
            <person name="Liu Q."/>
            <person name="Xin Y.-H."/>
        </authorList>
    </citation>
    <scope>NUCLEOTIDE SEQUENCE [LARGE SCALE GENOMIC DNA]</scope>
    <source>
        <strain evidence="12 13">Sr39</strain>
    </source>
</reference>
<feature type="domain" description="Glycoside hydrolase family 5" evidence="11">
    <location>
        <begin position="53"/>
        <end position="259"/>
    </location>
</feature>
<evidence type="ECO:0000313" key="13">
    <source>
        <dbReference type="Proteomes" id="UP000298170"/>
    </source>
</evidence>
<proteinExistence type="predicted"/>
<dbReference type="InterPro" id="IPR017853">
    <property type="entry name" value="GH"/>
</dbReference>
<dbReference type="Proteomes" id="UP000298170">
    <property type="component" value="Unassembled WGS sequence"/>
</dbReference>
<dbReference type="InterPro" id="IPR013783">
    <property type="entry name" value="Ig-like_fold"/>
</dbReference>
<name>A0A4R9AG72_9MICO</name>
<feature type="compositionally biased region" description="Low complexity" evidence="8">
    <location>
        <begin position="608"/>
        <end position="619"/>
    </location>
</feature>
<accession>A0A4R9AG72</accession>
<evidence type="ECO:0000259" key="11">
    <source>
        <dbReference type="Pfam" id="PF26410"/>
    </source>
</evidence>
<dbReference type="OrthoDB" id="9762066at2"/>
<dbReference type="InterPro" id="IPR008979">
    <property type="entry name" value="Galactose-bd-like_sf"/>
</dbReference>
<dbReference type="GO" id="GO:0030245">
    <property type="term" value="P:cellulose catabolic process"/>
    <property type="evidence" value="ECO:0007669"/>
    <property type="project" value="InterPro"/>
</dbReference>
<dbReference type="GO" id="GO:0016985">
    <property type="term" value="F:mannan endo-1,4-beta-mannosidase activity"/>
    <property type="evidence" value="ECO:0007669"/>
    <property type="project" value="TreeGrafter"/>
</dbReference>
<evidence type="ECO:0000256" key="6">
    <source>
        <dbReference type="ARBA" id="ARBA00022801"/>
    </source>
</evidence>
<keyword evidence="6" id="KW-0378">Hydrolase</keyword>
<evidence type="ECO:0000256" key="4">
    <source>
        <dbReference type="ARBA" id="ARBA00022525"/>
    </source>
</evidence>
<gene>
    <name evidence="12" type="ORF">E3T39_07290</name>
</gene>
<dbReference type="Pfam" id="PF26410">
    <property type="entry name" value="GH5_mannosidase"/>
    <property type="match status" value="1"/>
</dbReference>
<dbReference type="GO" id="GO:0005576">
    <property type="term" value="C:extracellular region"/>
    <property type="evidence" value="ECO:0007669"/>
    <property type="project" value="UniProtKB-SubCell"/>
</dbReference>